<dbReference type="InterPro" id="IPR042120">
    <property type="entry name" value="MutL_C_dimsub"/>
</dbReference>
<dbReference type="SMART" id="SM00853">
    <property type="entry name" value="MutL_C"/>
    <property type="match status" value="1"/>
</dbReference>
<keyword evidence="2" id="KW-0227">DNA damage</keyword>
<dbReference type="InterPro" id="IPR014790">
    <property type="entry name" value="MutL_C"/>
</dbReference>
<feature type="domain" description="MutL C-terminal dimerisation" evidence="4">
    <location>
        <begin position="498"/>
        <end position="684"/>
    </location>
</feature>
<proteinExistence type="inferred from homology"/>
<organism evidence="5 6">
    <name type="scientific">Rhizopus microsporus</name>
    <dbReference type="NCBI Taxonomy" id="58291"/>
    <lineage>
        <taxon>Eukaryota</taxon>
        <taxon>Fungi</taxon>
        <taxon>Fungi incertae sedis</taxon>
        <taxon>Mucoromycota</taxon>
        <taxon>Mucoromycotina</taxon>
        <taxon>Mucoromycetes</taxon>
        <taxon>Mucorales</taxon>
        <taxon>Mucorineae</taxon>
        <taxon>Rhizopodaceae</taxon>
        <taxon>Rhizopus</taxon>
    </lineage>
</organism>
<dbReference type="PANTHER" id="PTHR10073">
    <property type="entry name" value="DNA MISMATCH REPAIR PROTEIN MLH, PMS, MUTL"/>
    <property type="match status" value="1"/>
</dbReference>
<dbReference type="PROSITE" id="PS00058">
    <property type="entry name" value="DNA_MISMATCH_REPAIR_1"/>
    <property type="match status" value="1"/>
</dbReference>
<dbReference type="InterPro" id="IPR036890">
    <property type="entry name" value="HATPase_C_sf"/>
</dbReference>
<dbReference type="PANTHER" id="PTHR10073:SF47">
    <property type="entry name" value="DNA MISMATCH REPAIR PROTEIN MLH3"/>
    <property type="match status" value="1"/>
</dbReference>
<dbReference type="GO" id="GO:0140664">
    <property type="term" value="F:ATP-dependent DNA damage sensor activity"/>
    <property type="evidence" value="ECO:0007669"/>
    <property type="project" value="InterPro"/>
</dbReference>
<dbReference type="SUPFAM" id="SSF55874">
    <property type="entry name" value="ATPase domain of HSP90 chaperone/DNA topoisomerase II/histidine kinase"/>
    <property type="match status" value="1"/>
</dbReference>
<dbReference type="Gene3D" id="3.30.565.10">
    <property type="entry name" value="Histidine kinase-like ATPase, C-terminal domain"/>
    <property type="match status" value="1"/>
</dbReference>
<dbReference type="InterPro" id="IPR038973">
    <property type="entry name" value="MutL/Mlh/Pms-like"/>
</dbReference>
<dbReference type="VEuPathDB" id="FungiDB:BCV72DRAFT_229375"/>
<feature type="region of interest" description="Disordered" evidence="3">
    <location>
        <begin position="382"/>
        <end position="406"/>
    </location>
</feature>
<dbReference type="GO" id="GO:0005524">
    <property type="term" value="F:ATP binding"/>
    <property type="evidence" value="ECO:0007669"/>
    <property type="project" value="InterPro"/>
</dbReference>
<name>A0A1X0RUH6_RHIZD</name>
<dbReference type="InterPro" id="IPR014762">
    <property type="entry name" value="DNA_mismatch_repair_CS"/>
</dbReference>
<dbReference type="NCBIfam" id="TIGR00585">
    <property type="entry name" value="mutl"/>
    <property type="match status" value="1"/>
</dbReference>
<dbReference type="Pfam" id="PF13589">
    <property type="entry name" value="HATPase_c_3"/>
    <property type="match status" value="1"/>
</dbReference>
<dbReference type="GO" id="GO:0032300">
    <property type="term" value="C:mismatch repair complex"/>
    <property type="evidence" value="ECO:0007669"/>
    <property type="project" value="InterPro"/>
</dbReference>
<dbReference type="GO" id="GO:0016887">
    <property type="term" value="F:ATP hydrolysis activity"/>
    <property type="evidence" value="ECO:0007669"/>
    <property type="project" value="InterPro"/>
</dbReference>
<evidence type="ECO:0000313" key="6">
    <source>
        <dbReference type="Proteomes" id="UP000242381"/>
    </source>
</evidence>
<feature type="region of interest" description="Disordered" evidence="3">
    <location>
        <begin position="447"/>
        <end position="467"/>
    </location>
</feature>
<evidence type="ECO:0000313" key="5">
    <source>
        <dbReference type="EMBL" id="ORE15687.1"/>
    </source>
</evidence>
<dbReference type="Gene3D" id="3.30.230.10">
    <property type="match status" value="1"/>
</dbReference>
<dbReference type="AlphaFoldDB" id="A0A1X0RUH6"/>
<evidence type="ECO:0000256" key="3">
    <source>
        <dbReference type="SAM" id="MobiDB-lite"/>
    </source>
</evidence>
<evidence type="ECO:0000256" key="1">
    <source>
        <dbReference type="ARBA" id="ARBA00006082"/>
    </source>
</evidence>
<dbReference type="Gene3D" id="3.30.1540.20">
    <property type="entry name" value="MutL, C-terminal domain, dimerisation subdomain"/>
    <property type="match status" value="1"/>
</dbReference>
<protein>
    <recommendedName>
        <fullName evidence="4">MutL C-terminal dimerisation domain-containing protein</fullName>
    </recommendedName>
</protein>
<comment type="similarity">
    <text evidence="1">Belongs to the DNA mismatch repair MutL/HexB family.</text>
</comment>
<sequence>MSIKRYPIEPLDSSVVYKLRSSLVISTLTECVKELVQNAIDAEASSIHVSVDTVKFSIQVSDNGIGIENMSQLGRRYVSSKCHSLKDLSQLKTFGFRGEALASIMNESIVKIISRYRSSTDTFEAVWRESKLMGEISKHTKMTQSGTIVIVKDLFYKYPVRRRQASTPYQYVVMMESVKRLLTMYALCFPCIQFTLIDGTRDTRVLSLKKTSSSIDTFRQIAGPEIIKYIESLEMHEDNINIHGFFSTHGYLNKTYQYLFINNYCIPTTNDLYKVVSDLFPSSFKSVLTESNYTTKQKDRRNMAKHPIFFIKLECDKWNSYDISIHLDIFDEFPEFHYIKALLQRFTQRFLTLSGLTIEKDETVSKKQKTTHSVAESIIGSDSSKNPYVRHSSSSSTMLQPTNPTVTWTDPETGTVYYIDPRTGHSFLTPPATPNYPFSHASVIDRSSLKRQSSNHNNSSQWSGSHISSMTPLDSSQFGTFLSIPNRLSREDLKSAKVLGQVDRKFIAIKLDDKSILMMDQHAADERIKLESMMKSDIISRKTVILEPCIPFDLNSAAEYELMTSDRILEYLKIWGIHLVTTKTMPIASSASDDTIILSSSHYFSSTPNTKTYYRVYVTRLPELIADRCITNHALIKTIIRDYVYWIVEQHYNPAIVKTNCPKGMVDILKSKACRNAIMFNDPLSLEQCQDIVDNLSKSSFPFQCAHGRPSVIPLSLSLQPTIYGAVEPLIKENLKEKNKKVNNDIKRLLKVLIAAVTTFFRSAIDHQNKGSVTHKNHQTIKYQSSLQRPAVADVPLGTAGSIIKQSVTAVISDNQLSTNY</sequence>
<evidence type="ECO:0000259" key="4">
    <source>
        <dbReference type="SMART" id="SM00853"/>
    </source>
</evidence>
<dbReference type="GO" id="GO:0030983">
    <property type="term" value="F:mismatched DNA binding"/>
    <property type="evidence" value="ECO:0007669"/>
    <property type="project" value="InterPro"/>
</dbReference>
<dbReference type="InterPro" id="IPR002099">
    <property type="entry name" value="MutL/Mlh/PMS"/>
</dbReference>
<feature type="compositionally biased region" description="Low complexity" evidence="3">
    <location>
        <begin position="452"/>
        <end position="466"/>
    </location>
</feature>
<gene>
    <name evidence="5" type="ORF">BCV71DRAFT_292717</name>
</gene>
<reference evidence="5 6" key="1">
    <citation type="journal article" date="2016" name="Proc. Natl. Acad. Sci. U.S.A.">
        <title>Lipid metabolic changes in an early divergent fungus govern the establishment of a mutualistic symbiosis with endobacteria.</title>
        <authorList>
            <person name="Lastovetsky O.A."/>
            <person name="Gaspar M.L."/>
            <person name="Mondo S.J."/>
            <person name="LaButti K.M."/>
            <person name="Sandor L."/>
            <person name="Grigoriev I.V."/>
            <person name="Henry S.A."/>
            <person name="Pawlowska T.E."/>
        </authorList>
    </citation>
    <scope>NUCLEOTIDE SEQUENCE [LARGE SCALE GENOMIC DNA]</scope>
    <source>
        <strain evidence="5 6">ATCC 11559</strain>
    </source>
</reference>
<dbReference type="OMA" id="NKWPMFY"/>
<evidence type="ECO:0000256" key="2">
    <source>
        <dbReference type="ARBA" id="ARBA00022763"/>
    </source>
</evidence>
<dbReference type="EMBL" id="KV921413">
    <property type="protein sequence ID" value="ORE15687.1"/>
    <property type="molecule type" value="Genomic_DNA"/>
</dbReference>
<dbReference type="GO" id="GO:0006298">
    <property type="term" value="P:mismatch repair"/>
    <property type="evidence" value="ECO:0007669"/>
    <property type="project" value="InterPro"/>
</dbReference>
<accession>A0A1X0RUH6</accession>
<dbReference type="Proteomes" id="UP000242381">
    <property type="component" value="Unassembled WGS sequence"/>
</dbReference>
<dbReference type="InterPro" id="IPR037198">
    <property type="entry name" value="MutL_C_sf"/>
</dbReference>
<dbReference type="InterPro" id="IPR014721">
    <property type="entry name" value="Ribsml_uS5_D2-typ_fold_subgr"/>
</dbReference>
<dbReference type="SUPFAM" id="SSF118116">
    <property type="entry name" value="DNA mismatch repair protein MutL"/>
    <property type="match status" value="1"/>
</dbReference>